<dbReference type="PANTHER" id="PTHR46179:SF25">
    <property type="entry name" value="METAL RESPONSE ELEMENT-BINDING TRANSCRIPTION FACTOR-1, ISOFORM C"/>
    <property type="match status" value="1"/>
</dbReference>
<dbReference type="Pfam" id="PF00096">
    <property type="entry name" value="zf-C2H2"/>
    <property type="match status" value="5"/>
</dbReference>
<dbReference type="PROSITE" id="PS50157">
    <property type="entry name" value="ZINC_FINGER_C2H2_2"/>
    <property type="match status" value="6"/>
</dbReference>
<dbReference type="GO" id="GO:0005634">
    <property type="term" value="C:nucleus"/>
    <property type="evidence" value="ECO:0007669"/>
    <property type="project" value="TreeGrafter"/>
</dbReference>
<protein>
    <submittedName>
        <fullName evidence="8">Zinc finger protein 148</fullName>
    </submittedName>
</protein>
<dbReference type="PANTHER" id="PTHR46179">
    <property type="entry name" value="ZINC FINGER PROTEIN"/>
    <property type="match status" value="1"/>
</dbReference>
<evidence type="ECO:0000259" key="6">
    <source>
        <dbReference type="PROSITE" id="PS50157"/>
    </source>
</evidence>
<dbReference type="GeneID" id="105425179"/>
<dbReference type="InterPro" id="IPR013087">
    <property type="entry name" value="Znf_C2H2_type"/>
</dbReference>
<dbReference type="OrthoDB" id="6145499at2759"/>
<evidence type="ECO:0000256" key="4">
    <source>
        <dbReference type="ARBA" id="ARBA00022833"/>
    </source>
</evidence>
<proteinExistence type="predicted"/>
<dbReference type="FunFam" id="3.30.160.60:FF:000397">
    <property type="entry name" value="Metal regulatory transcription factor 1"/>
    <property type="match status" value="1"/>
</dbReference>
<dbReference type="GO" id="GO:0008270">
    <property type="term" value="F:zinc ion binding"/>
    <property type="evidence" value="ECO:0007669"/>
    <property type="project" value="UniProtKB-KW"/>
</dbReference>
<keyword evidence="2" id="KW-0677">Repeat</keyword>
<feature type="domain" description="C2H2-type" evidence="6">
    <location>
        <begin position="182"/>
        <end position="211"/>
    </location>
</feature>
<dbReference type="InterPro" id="IPR051061">
    <property type="entry name" value="Zinc_finger_trans_reg"/>
</dbReference>
<evidence type="ECO:0000256" key="5">
    <source>
        <dbReference type="PROSITE-ProRule" id="PRU00042"/>
    </source>
</evidence>
<keyword evidence="1" id="KW-0479">Metal-binding</keyword>
<feature type="domain" description="C2H2-type" evidence="6">
    <location>
        <begin position="241"/>
        <end position="270"/>
    </location>
</feature>
<keyword evidence="7" id="KW-1185">Reference proteome</keyword>
<evidence type="ECO:0000256" key="2">
    <source>
        <dbReference type="ARBA" id="ARBA00022737"/>
    </source>
</evidence>
<dbReference type="Gene3D" id="3.30.160.60">
    <property type="entry name" value="Classic Zinc Finger"/>
    <property type="match status" value="6"/>
</dbReference>
<feature type="domain" description="C2H2-type" evidence="6">
    <location>
        <begin position="271"/>
        <end position="300"/>
    </location>
</feature>
<dbReference type="SUPFAM" id="SSF57667">
    <property type="entry name" value="beta-beta-alpha zinc fingers"/>
    <property type="match status" value="4"/>
</dbReference>
<feature type="domain" description="C2H2-type" evidence="6">
    <location>
        <begin position="212"/>
        <end position="241"/>
    </location>
</feature>
<dbReference type="KEGG" id="pbar:105425179"/>
<dbReference type="SMART" id="SM00355">
    <property type="entry name" value="ZnF_C2H2"/>
    <property type="match status" value="6"/>
</dbReference>
<gene>
    <name evidence="8" type="primary">LOC105425179</name>
</gene>
<evidence type="ECO:0000313" key="7">
    <source>
        <dbReference type="Proteomes" id="UP000504615"/>
    </source>
</evidence>
<sequence>MSECRAQAEGSSCDLFVAQPRKSMAMWESDKFQENENADSIGENFDNILVTHDLQDCLDDTLDLSSFEKVYEQSVVFDYEKYSDDDVAINERLPADDNTAEHIHHTVSEISDEIYMRIRQDDALLEDHAISHETVMIESIDSDINQKHINRYNCQYEGCTRTYSTIGNLRTHMKTHKGEYRFKCAEPSCGKAFLTSYSLKIHIRVHTKVKPFECNHKGCEKAFNTLYRLRAHQRLHSGNTFNCEETGCVKFFTTLSDLKKHIRTHTQERPYKCREKGCGKAFTASHHLKTHKRTHTGERPYVCTFENCKRCFTTPHSLKSHIKTHNKTMNNNMKHKDNRKSNTAEKQRMLTQLELKLVKVNANNTTIPSYTVVPISTNLVQNDGNMSYVPIKNATEQVTHTNVIDVTTHRKLDAKLGYTSTKDKENPNRTTETLLTTDIVLDNFNEHAVNVFNNNEDYNEFKVFNQITESNVQHDNLMDVVGHQNHLHKSTSLPDSDSIDRQDQSIPINLGQKIMQDGLQNAIAHISEETNFTNNIKQYKNESIAPPDDVFTNRSNPEDITDSNNTLYSANCITSHITDIISSSNETHLFESGMNTLPFINDITLQNDSLIAVSNHDLHADAVTNTQSEAIELAIATEEELPSSWIDVMALATAPALRTQSWSELNAFPTVHSLVDLIGPEPYPLEMLSTENSKNVNTVNTENTPTNVEIVQCQKIAEYEHKIDNVKNKDKNILQEITADADICKCIDCKCDNLQNCQNCTNSPIAEVTKKDTVQIVNDFMSSLQNKCSCNAESGGCDSCCVVICLKTLQQLQKIFSNCCKNTSNTTTSACCREKLLPSLMKCQVARNQ</sequence>
<feature type="domain" description="C2H2-type" evidence="6">
    <location>
        <begin position="152"/>
        <end position="181"/>
    </location>
</feature>
<evidence type="ECO:0000313" key="8">
    <source>
        <dbReference type="RefSeq" id="XP_011634123.1"/>
    </source>
</evidence>
<dbReference type="InterPro" id="IPR036236">
    <property type="entry name" value="Znf_C2H2_sf"/>
</dbReference>
<dbReference type="FunFam" id="3.30.160.60:FF:000125">
    <property type="entry name" value="Putative zinc finger protein 143"/>
    <property type="match status" value="2"/>
</dbReference>
<dbReference type="AlphaFoldDB" id="A0A6I9WQL4"/>
<dbReference type="Proteomes" id="UP000504615">
    <property type="component" value="Unplaced"/>
</dbReference>
<dbReference type="GO" id="GO:0006357">
    <property type="term" value="P:regulation of transcription by RNA polymerase II"/>
    <property type="evidence" value="ECO:0007669"/>
    <property type="project" value="TreeGrafter"/>
</dbReference>
<organism evidence="7 8">
    <name type="scientific">Pogonomyrmex barbatus</name>
    <name type="common">red harvester ant</name>
    <dbReference type="NCBI Taxonomy" id="144034"/>
    <lineage>
        <taxon>Eukaryota</taxon>
        <taxon>Metazoa</taxon>
        <taxon>Ecdysozoa</taxon>
        <taxon>Arthropoda</taxon>
        <taxon>Hexapoda</taxon>
        <taxon>Insecta</taxon>
        <taxon>Pterygota</taxon>
        <taxon>Neoptera</taxon>
        <taxon>Endopterygota</taxon>
        <taxon>Hymenoptera</taxon>
        <taxon>Apocrita</taxon>
        <taxon>Aculeata</taxon>
        <taxon>Formicoidea</taxon>
        <taxon>Formicidae</taxon>
        <taxon>Myrmicinae</taxon>
        <taxon>Pogonomyrmex</taxon>
    </lineage>
</organism>
<name>A0A6I9WQL4_9HYME</name>
<reference evidence="8" key="1">
    <citation type="submission" date="2025-08" db="UniProtKB">
        <authorList>
            <consortium name="RefSeq"/>
        </authorList>
    </citation>
    <scope>IDENTIFICATION</scope>
</reference>
<accession>A0A6I9WQL4</accession>
<evidence type="ECO:0000256" key="3">
    <source>
        <dbReference type="ARBA" id="ARBA00022771"/>
    </source>
</evidence>
<keyword evidence="3 5" id="KW-0863">Zinc-finger</keyword>
<dbReference type="PROSITE" id="PS00028">
    <property type="entry name" value="ZINC_FINGER_C2H2_1"/>
    <property type="match status" value="6"/>
</dbReference>
<keyword evidence="4" id="KW-0862">Zinc</keyword>
<dbReference type="RefSeq" id="XP_011634123.1">
    <property type="nucleotide sequence ID" value="XM_011635821.1"/>
</dbReference>
<dbReference type="FunFam" id="3.30.160.60:FF:000072">
    <property type="entry name" value="zinc finger protein 143 isoform X1"/>
    <property type="match status" value="2"/>
</dbReference>
<dbReference type="FunFam" id="3.30.160.60:FF:000349">
    <property type="entry name" value="metal regulatory transcription factor 1"/>
    <property type="match status" value="1"/>
</dbReference>
<evidence type="ECO:0000256" key="1">
    <source>
        <dbReference type="ARBA" id="ARBA00022723"/>
    </source>
</evidence>
<feature type="domain" description="C2H2-type" evidence="6">
    <location>
        <begin position="301"/>
        <end position="330"/>
    </location>
</feature>